<keyword evidence="9" id="KW-1185">Reference proteome</keyword>
<sequence>MTQSLPKPSSKVSGQSKDVWSMINETAASVEQESGRKVVNLGQGFFSYSPPQFAIEAAKEALDVAGLNQYAPTRGLPALRKAIADNYSPFFGREIDPETEVVVTAGANEGMFSAFTGFLDKGDEVIVFEPFFDQYISNIQLSGGVVRYVPLHPPKDDSVRTHSASEWTIDFDELAATITERTKMIVINSPQNPTGKVFNETELRKIGDLAIKHNIVILSDEVYDRLHYSSFTRIATLSPELARLTLTVGSAGKTFAATGWRVGWLIGDKDMIKYVAAAHTRICFTVNTPLQSAVASAFNQARTNGYYTEQIASFQNKYNIFVKVFEELGLPYTIPEGGYFLMVNLTKVKLPEDYDFPASVTEGRARDFKLAYFLIKEFGVVAIPPTEFYTRENEHIAENYVRFAVCKDDHLLVEAVERLRSLKKYIV</sequence>
<feature type="domain" description="Aminotransferase class I/classII large" evidence="6">
    <location>
        <begin position="37"/>
        <end position="419"/>
    </location>
</feature>
<dbReference type="InterPro" id="IPR015422">
    <property type="entry name" value="PyrdxlP-dep_Trfase_small"/>
</dbReference>
<organism evidence="7 9">
    <name type="scientific">Geotrichum candidum</name>
    <name type="common">Oospora lactis</name>
    <name type="synonym">Dipodascus geotrichum</name>
    <dbReference type="NCBI Taxonomy" id="1173061"/>
    <lineage>
        <taxon>Eukaryota</taxon>
        <taxon>Fungi</taxon>
        <taxon>Dikarya</taxon>
        <taxon>Ascomycota</taxon>
        <taxon>Saccharomycotina</taxon>
        <taxon>Dipodascomycetes</taxon>
        <taxon>Dipodascales</taxon>
        <taxon>Dipodascaceae</taxon>
        <taxon>Geotrichum</taxon>
    </lineage>
</organism>
<reference evidence="7 9" key="1">
    <citation type="submission" date="2014-03" db="EMBL/GenBank/DDBJ databases">
        <authorList>
            <person name="Casaregola S."/>
        </authorList>
    </citation>
    <scope>NUCLEOTIDE SEQUENCE [LARGE SCALE GENOMIC DNA]</scope>
    <source>
        <strain evidence="7 9">CLIB 918</strain>
    </source>
</reference>
<protein>
    <submittedName>
        <fullName evidence="7">Similar to Saccharomyces cerevisiae YJL060W BNA3 Kynurenine aminotransferase</fullName>
    </submittedName>
</protein>
<dbReference type="PANTHER" id="PTHR43807">
    <property type="entry name" value="FI04487P"/>
    <property type="match status" value="1"/>
</dbReference>
<dbReference type="PANTHER" id="PTHR43807:SF20">
    <property type="entry name" value="FI04487P"/>
    <property type="match status" value="1"/>
</dbReference>
<gene>
    <name evidence="7" type="ORF">BN980_GECA01s03717g</name>
    <name evidence="8" type="ORF">DV451_002218</name>
</gene>
<evidence type="ECO:0000256" key="5">
    <source>
        <dbReference type="ARBA" id="ARBA00022898"/>
    </source>
</evidence>
<dbReference type="GO" id="GO:0005739">
    <property type="term" value="C:mitochondrion"/>
    <property type="evidence" value="ECO:0007669"/>
    <property type="project" value="TreeGrafter"/>
</dbReference>
<evidence type="ECO:0000259" key="6">
    <source>
        <dbReference type="Pfam" id="PF00155"/>
    </source>
</evidence>
<proteinExistence type="inferred from homology"/>
<comment type="caution">
    <text evidence="7">The sequence shown here is derived from an EMBL/GenBank/DDBJ whole genome shotgun (WGS) entry which is preliminary data.</text>
</comment>
<evidence type="ECO:0000313" key="7">
    <source>
        <dbReference type="EMBL" id="CDO51276.1"/>
    </source>
</evidence>
<comment type="cofactor">
    <cofactor evidence="1">
        <name>pyridoxal 5'-phosphate</name>
        <dbReference type="ChEBI" id="CHEBI:597326"/>
    </cofactor>
</comment>
<dbReference type="FunFam" id="3.40.640.10:FF:000024">
    <property type="entry name" value="Kynurenine--oxoglutarate transaminase 3"/>
    <property type="match status" value="1"/>
</dbReference>
<dbReference type="EMBL" id="CCBN010000001">
    <property type="protein sequence ID" value="CDO51276.1"/>
    <property type="molecule type" value="Genomic_DNA"/>
</dbReference>
<dbReference type="InterPro" id="IPR051326">
    <property type="entry name" value="Kynurenine-oxoglutarate_AT"/>
</dbReference>
<comment type="similarity">
    <text evidence="2">Belongs to the class-I pyridoxal-phosphate-dependent aminotransferase family.</text>
</comment>
<dbReference type="InterPro" id="IPR015424">
    <property type="entry name" value="PyrdxlP-dep_Trfase"/>
</dbReference>
<dbReference type="GO" id="GO:0016212">
    <property type="term" value="F:kynurenine-oxoglutarate transaminase activity"/>
    <property type="evidence" value="ECO:0007669"/>
    <property type="project" value="TreeGrafter"/>
</dbReference>
<dbReference type="AlphaFoldDB" id="A0A0J9X3I7"/>
<keyword evidence="5" id="KW-0663">Pyridoxal phosphate</keyword>
<dbReference type="Pfam" id="PF00155">
    <property type="entry name" value="Aminotran_1_2"/>
    <property type="match status" value="1"/>
</dbReference>
<dbReference type="CDD" id="cd00609">
    <property type="entry name" value="AAT_like"/>
    <property type="match status" value="1"/>
</dbReference>
<evidence type="ECO:0000256" key="3">
    <source>
        <dbReference type="ARBA" id="ARBA00022576"/>
    </source>
</evidence>
<dbReference type="InterPro" id="IPR015421">
    <property type="entry name" value="PyrdxlP-dep_Trfase_major"/>
</dbReference>
<dbReference type="Proteomes" id="UP000242525">
    <property type="component" value="Unassembled WGS sequence"/>
</dbReference>
<dbReference type="Gene3D" id="3.90.1150.10">
    <property type="entry name" value="Aspartate Aminotransferase, domain 1"/>
    <property type="match status" value="1"/>
</dbReference>
<accession>A0A0J9X3I7</accession>
<name>A0A0J9X3I7_GEOCN</name>
<dbReference type="PROSITE" id="PS00105">
    <property type="entry name" value="AA_TRANSFER_CLASS_1"/>
    <property type="match status" value="1"/>
</dbReference>
<dbReference type="EMBL" id="QQZK01000038">
    <property type="protein sequence ID" value="KAF5101343.1"/>
    <property type="molecule type" value="Genomic_DNA"/>
</dbReference>
<evidence type="ECO:0000256" key="4">
    <source>
        <dbReference type="ARBA" id="ARBA00022679"/>
    </source>
</evidence>
<reference evidence="8" key="2">
    <citation type="journal article" date="2020" name="Front. Microbiol.">
        <title>Phenotypic and Genetic Characterization of the Cheese Ripening Yeast Geotrichum candidum.</title>
        <authorList>
            <person name="Perkins V."/>
            <person name="Vignola S."/>
            <person name="Lessard M.H."/>
            <person name="Plante P.L."/>
            <person name="Corbeil J."/>
            <person name="Dugat-Bony E."/>
            <person name="Frenette M."/>
            <person name="Labrie S."/>
        </authorList>
    </citation>
    <scope>NUCLEOTIDE SEQUENCE</scope>
    <source>
        <strain evidence="8">LMA-70</strain>
    </source>
</reference>
<evidence type="ECO:0000313" key="9">
    <source>
        <dbReference type="Proteomes" id="UP000242525"/>
    </source>
</evidence>
<evidence type="ECO:0000256" key="1">
    <source>
        <dbReference type="ARBA" id="ARBA00001933"/>
    </source>
</evidence>
<dbReference type="Gene3D" id="3.40.640.10">
    <property type="entry name" value="Type I PLP-dependent aspartate aminotransferase-like (Major domain)"/>
    <property type="match status" value="1"/>
</dbReference>
<dbReference type="STRING" id="1173061.A0A0J9X3I7"/>
<dbReference type="InterPro" id="IPR004839">
    <property type="entry name" value="Aminotransferase_I/II_large"/>
</dbReference>
<evidence type="ECO:0000256" key="2">
    <source>
        <dbReference type="ARBA" id="ARBA00007441"/>
    </source>
</evidence>
<reference evidence="8" key="3">
    <citation type="submission" date="2020-01" db="EMBL/GenBank/DDBJ databases">
        <authorList>
            <person name="Perkins V."/>
            <person name="Lessard M.-H."/>
            <person name="Dugat-Bony E."/>
            <person name="Frenette M."/>
            <person name="Labrie S."/>
        </authorList>
    </citation>
    <scope>NUCLEOTIDE SEQUENCE</scope>
    <source>
        <strain evidence="8">LMA-70</strain>
    </source>
</reference>
<evidence type="ECO:0000313" key="8">
    <source>
        <dbReference type="EMBL" id="KAF5101343.1"/>
    </source>
</evidence>
<keyword evidence="4" id="KW-0808">Transferase</keyword>
<dbReference type="SUPFAM" id="SSF53383">
    <property type="entry name" value="PLP-dependent transferases"/>
    <property type="match status" value="1"/>
</dbReference>
<dbReference type="Proteomes" id="UP000750522">
    <property type="component" value="Unassembled WGS sequence"/>
</dbReference>
<dbReference type="OrthoDB" id="2414662at2759"/>
<dbReference type="GO" id="GO:0030170">
    <property type="term" value="F:pyridoxal phosphate binding"/>
    <property type="evidence" value="ECO:0007669"/>
    <property type="project" value="InterPro"/>
</dbReference>
<keyword evidence="3 7" id="KW-0032">Aminotransferase</keyword>
<dbReference type="InterPro" id="IPR004838">
    <property type="entry name" value="NHTrfase_class1_PyrdxlP-BS"/>
</dbReference>